<evidence type="ECO:0000256" key="5">
    <source>
        <dbReference type="ARBA" id="ARBA00022840"/>
    </source>
</evidence>
<evidence type="ECO:0000256" key="8">
    <source>
        <dbReference type="ARBA" id="ARBA00051542"/>
    </source>
</evidence>
<dbReference type="Proteomes" id="UP000663923">
    <property type="component" value="Chromosome"/>
</dbReference>
<evidence type="ECO:0000313" key="12">
    <source>
        <dbReference type="EMBL" id="QTD57210.1"/>
    </source>
</evidence>
<evidence type="ECO:0000256" key="4">
    <source>
        <dbReference type="ARBA" id="ARBA00022741"/>
    </source>
</evidence>
<feature type="binding site" evidence="9">
    <location>
        <position position="53"/>
    </location>
    <ligand>
        <name>ATP</name>
        <dbReference type="ChEBI" id="CHEBI:30616"/>
    </ligand>
</feature>
<dbReference type="NCBIfam" id="NF001138">
    <property type="entry name" value="PRK00143.1"/>
    <property type="match status" value="1"/>
</dbReference>
<evidence type="ECO:0000256" key="7">
    <source>
        <dbReference type="ARBA" id="ARBA00023157"/>
    </source>
</evidence>
<dbReference type="Gene3D" id="2.30.30.280">
    <property type="entry name" value="Adenine nucleotide alpha hydrolases-like domains"/>
    <property type="match status" value="1"/>
</dbReference>
<dbReference type="Pfam" id="PF20258">
    <property type="entry name" value="tRNA_Me_trans_C"/>
    <property type="match status" value="1"/>
</dbReference>
<evidence type="ECO:0000256" key="3">
    <source>
        <dbReference type="ARBA" id="ARBA00022694"/>
    </source>
</evidence>
<dbReference type="CDD" id="cd01998">
    <property type="entry name" value="MnmA_TRMU-like"/>
    <property type="match status" value="1"/>
</dbReference>
<feature type="domain" description="tRNA-specific 2-thiouridylase MnmA-like central" evidence="11">
    <location>
        <begin position="236"/>
        <end position="290"/>
    </location>
</feature>
<reference evidence="12 13" key="1">
    <citation type="submission" date="2021-03" db="EMBL/GenBank/DDBJ databases">
        <title>Complete genome of Parasphingorhabdus_sp.JHSY0214.</title>
        <authorList>
            <person name="Yoo J.H."/>
            <person name="Bae J.W."/>
        </authorList>
    </citation>
    <scope>NUCLEOTIDE SEQUENCE [LARGE SCALE GENOMIC DNA]</scope>
    <source>
        <strain evidence="12 13">JHSY0214</strain>
    </source>
</reference>
<dbReference type="PANTHER" id="PTHR11933">
    <property type="entry name" value="TRNA 5-METHYLAMINOMETHYL-2-THIOURIDYLATE -METHYLTRANSFERASE"/>
    <property type="match status" value="1"/>
</dbReference>
<sequence length="381" mass="41506">MADRINSEFQLGDDTATNLAGKRIVVAMSGGVDSSVVAALAARTGAETIGITLQLYDHGEAVGRAGSCCAGQDIRDARAVAEKLGIAHYVFDHASRFQESVMDVFADEYMAGRTPIPCVQCNMGVKFTDLLNLSRELGADCLATGHYVRRVLGEHGSELHRAMDPARDQSYFLFATTQDQLDYLRFPLGDMPKDEVRQIAKDMGLAVAFKPDSQDICFVPDGDYAKVVRKLRPEADDDGEIVHIDGTVMGRHKGLIHYTVGQRKGLEIGGQAEPLYVIRLEPETKRVFVGPKQALAVASATLRDINWIGGDFEGPMQVKVRSMAKPTHARLEGDTLRFHNPEYGVSPGQAAVFYHKDRVLGGGWIEKTGAVSQQWLAAATA</sequence>
<evidence type="ECO:0000313" key="13">
    <source>
        <dbReference type="Proteomes" id="UP000663923"/>
    </source>
</evidence>
<feature type="active site" description="Cysteine persulfide intermediate" evidence="9">
    <location>
        <position position="217"/>
    </location>
</feature>
<dbReference type="SUPFAM" id="SSF52402">
    <property type="entry name" value="Adenine nucleotide alpha hydrolases-like"/>
    <property type="match status" value="1"/>
</dbReference>
<keyword evidence="3 9" id="KW-0819">tRNA processing</keyword>
<dbReference type="NCBIfam" id="TIGR00420">
    <property type="entry name" value="trmU"/>
    <property type="match status" value="1"/>
</dbReference>
<evidence type="ECO:0000256" key="2">
    <source>
        <dbReference type="ARBA" id="ARBA00022679"/>
    </source>
</evidence>
<keyword evidence="1 9" id="KW-0820">tRNA-binding</keyword>
<evidence type="ECO:0000256" key="9">
    <source>
        <dbReference type="HAMAP-Rule" id="MF_00144"/>
    </source>
</evidence>
<keyword evidence="5 9" id="KW-0067">ATP-binding</keyword>
<dbReference type="EC" id="2.8.1.13" evidence="9"/>
<gene>
    <name evidence="9 12" type="primary">mnmA</name>
    <name evidence="12" type="ORF">J4G78_06610</name>
</gene>
<keyword evidence="4 9" id="KW-0547">Nucleotide-binding</keyword>
<dbReference type="InterPro" id="IPR046885">
    <property type="entry name" value="MnmA-like_C"/>
</dbReference>
<name>A0ABX7T9Y7_9SPHN</name>
<feature type="site" description="Interaction with tRNA" evidence="9">
    <location>
        <position position="146"/>
    </location>
</feature>
<dbReference type="Gene3D" id="2.40.30.10">
    <property type="entry name" value="Translation factors"/>
    <property type="match status" value="1"/>
</dbReference>
<dbReference type="InterPro" id="IPR023382">
    <property type="entry name" value="MnmA-like_central_sf"/>
</dbReference>
<dbReference type="Pfam" id="PF20259">
    <property type="entry name" value="tRNA_Me_trans_M"/>
    <property type="match status" value="1"/>
</dbReference>
<dbReference type="GO" id="GO:0103016">
    <property type="term" value="F:tRNA-uridine 2-sulfurtransferase activity"/>
    <property type="evidence" value="ECO:0007669"/>
    <property type="project" value="UniProtKB-EC"/>
</dbReference>
<dbReference type="Gene3D" id="3.40.50.620">
    <property type="entry name" value="HUPs"/>
    <property type="match status" value="1"/>
</dbReference>
<organism evidence="12 13">
    <name type="scientific">Parasphingorhabdus cellanae</name>
    <dbReference type="NCBI Taxonomy" id="2806553"/>
    <lineage>
        <taxon>Bacteria</taxon>
        <taxon>Pseudomonadati</taxon>
        <taxon>Pseudomonadota</taxon>
        <taxon>Alphaproteobacteria</taxon>
        <taxon>Sphingomonadales</taxon>
        <taxon>Sphingomonadaceae</taxon>
        <taxon>Parasphingorhabdus</taxon>
    </lineage>
</organism>
<dbReference type="RefSeq" id="WP_207989500.1">
    <property type="nucleotide sequence ID" value="NZ_CP071794.1"/>
</dbReference>
<proteinExistence type="inferred from homology"/>
<comment type="function">
    <text evidence="9">Catalyzes the 2-thiolation of uridine at the wobble position (U34) of tRNA, leading to the formation of s(2)U34.</text>
</comment>
<comment type="catalytic activity">
    <reaction evidence="8 9">
        <text>S-sulfanyl-L-cysteinyl-[protein] + uridine(34) in tRNA + AH2 + ATP = 2-thiouridine(34) in tRNA + L-cysteinyl-[protein] + A + AMP + diphosphate + H(+)</text>
        <dbReference type="Rhea" id="RHEA:47032"/>
        <dbReference type="Rhea" id="RHEA-COMP:10131"/>
        <dbReference type="Rhea" id="RHEA-COMP:11726"/>
        <dbReference type="Rhea" id="RHEA-COMP:11727"/>
        <dbReference type="Rhea" id="RHEA-COMP:11728"/>
        <dbReference type="ChEBI" id="CHEBI:13193"/>
        <dbReference type="ChEBI" id="CHEBI:15378"/>
        <dbReference type="ChEBI" id="CHEBI:17499"/>
        <dbReference type="ChEBI" id="CHEBI:29950"/>
        <dbReference type="ChEBI" id="CHEBI:30616"/>
        <dbReference type="ChEBI" id="CHEBI:33019"/>
        <dbReference type="ChEBI" id="CHEBI:61963"/>
        <dbReference type="ChEBI" id="CHEBI:65315"/>
        <dbReference type="ChEBI" id="CHEBI:87170"/>
        <dbReference type="ChEBI" id="CHEBI:456215"/>
        <dbReference type="EC" id="2.8.1.13"/>
    </reaction>
</comment>
<feature type="domain" description="tRNA-specific 2-thiouridylase MnmA-like C-terminal" evidence="10">
    <location>
        <begin position="301"/>
        <end position="365"/>
    </location>
</feature>
<dbReference type="EMBL" id="CP071794">
    <property type="protein sequence ID" value="QTD57210.1"/>
    <property type="molecule type" value="Genomic_DNA"/>
</dbReference>
<evidence type="ECO:0000259" key="10">
    <source>
        <dbReference type="Pfam" id="PF20258"/>
    </source>
</evidence>
<keyword evidence="9" id="KW-0963">Cytoplasm</keyword>
<comment type="subcellular location">
    <subcellularLocation>
        <location evidence="9">Cytoplasm</location>
    </subcellularLocation>
</comment>
<keyword evidence="6 9" id="KW-0694">RNA-binding</keyword>
<dbReference type="PANTHER" id="PTHR11933:SF5">
    <property type="entry name" value="MITOCHONDRIAL TRNA-SPECIFIC 2-THIOURIDYLASE 1"/>
    <property type="match status" value="1"/>
</dbReference>
<comment type="caution">
    <text evidence="9">Lacks conserved residue(s) required for the propagation of feature annotation.</text>
</comment>
<comment type="similarity">
    <text evidence="9">Belongs to the MnmA/TRMU family.</text>
</comment>
<dbReference type="Pfam" id="PF03054">
    <property type="entry name" value="tRNA_Me_trans"/>
    <property type="match status" value="1"/>
</dbReference>
<dbReference type="InterPro" id="IPR014729">
    <property type="entry name" value="Rossmann-like_a/b/a_fold"/>
</dbReference>
<dbReference type="InterPro" id="IPR046884">
    <property type="entry name" value="MnmA-like_central"/>
</dbReference>
<dbReference type="InterPro" id="IPR004506">
    <property type="entry name" value="MnmA-like"/>
</dbReference>
<feature type="region of interest" description="Interaction with tRNA" evidence="9">
    <location>
        <begin position="167"/>
        <end position="169"/>
    </location>
</feature>
<evidence type="ECO:0000259" key="11">
    <source>
        <dbReference type="Pfam" id="PF20259"/>
    </source>
</evidence>
<feature type="active site" description="Nucleophile" evidence="9">
    <location>
        <position position="121"/>
    </location>
</feature>
<accession>A0ABX7T9Y7</accession>
<dbReference type="HAMAP" id="MF_00144">
    <property type="entry name" value="tRNA_thiouridyl_MnmA"/>
    <property type="match status" value="1"/>
</dbReference>
<protein>
    <recommendedName>
        <fullName evidence="9">tRNA-specific 2-thiouridylase MnmA</fullName>
        <ecNumber evidence="9">2.8.1.13</ecNumber>
    </recommendedName>
</protein>
<feature type="binding site" evidence="9">
    <location>
        <begin position="27"/>
        <end position="34"/>
    </location>
    <ligand>
        <name>ATP</name>
        <dbReference type="ChEBI" id="CHEBI:30616"/>
    </ligand>
</feature>
<feature type="site" description="Interaction with tRNA" evidence="9">
    <location>
        <position position="349"/>
    </location>
</feature>
<keyword evidence="13" id="KW-1185">Reference proteome</keyword>
<evidence type="ECO:0000256" key="6">
    <source>
        <dbReference type="ARBA" id="ARBA00022884"/>
    </source>
</evidence>
<evidence type="ECO:0000256" key="1">
    <source>
        <dbReference type="ARBA" id="ARBA00022555"/>
    </source>
</evidence>
<keyword evidence="7" id="KW-1015">Disulfide bond</keyword>
<feature type="binding site" evidence="9">
    <location>
        <position position="145"/>
    </location>
    <ligand>
        <name>ATP</name>
        <dbReference type="ChEBI" id="CHEBI:30616"/>
    </ligand>
</feature>
<keyword evidence="2 9" id="KW-0808">Transferase</keyword>